<dbReference type="GO" id="GO:0016491">
    <property type="term" value="F:oxidoreductase activity"/>
    <property type="evidence" value="ECO:0007669"/>
    <property type="project" value="UniProtKB-KW"/>
</dbReference>
<evidence type="ECO:0000259" key="2">
    <source>
        <dbReference type="Pfam" id="PF01266"/>
    </source>
</evidence>
<keyword evidence="1" id="KW-0560">Oxidoreductase</keyword>
<dbReference type="Gene3D" id="3.50.50.60">
    <property type="entry name" value="FAD/NAD(P)-binding domain"/>
    <property type="match status" value="1"/>
</dbReference>
<dbReference type="PRINTS" id="PR00419">
    <property type="entry name" value="ADXRDTASE"/>
</dbReference>
<evidence type="ECO:0000256" key="1">
    <source>
        <dbReference type="ARBA" id="ARBA00023002"/>
    </source>
</evidence>
<evidence type="ECO:0000313" key="3">
    <source>
        <dbReference type="EMBL" id="STU66666.1"/>
    </source>
</evidence>
<dbReference type="InterPro" id="IPR006076">
    <property type="entry name" value="FAD-dep_OxRdtase"/>
</dbReference>
<feature type="domain" description="FAD dependent oxidoreductase" evidence="2">
    <location>
        <begin position="5"/>
        <end position="43"/>
    </location>
</feature>
<evidence type="ECO:0000313" key="4">
    <source>
        <dbReference type="Proteomes" id="UP000254487"/>
    </source>
</evidence>
<name>A0A377ZCE3_KLEPO</name>
<dbReference type="EMBL" id="UGLW01000003">
    <property type="protein sequence ID" value="STU66666.1"/>
    <property type="molecule type" value="Genomic_DNA"/>
</dbReference>
<protein>
    <submittedName>
        <fullName evidence="3">Uncharacterized conserved protein</fullName>
    </submittedName>
</protein>
<organism evidence="3 4">
    <name type="scientific">Klebsiella pneumoniae subsp. ozaenae</name>
    <dbReference type="NCBI Taxonomy" id="574"/>
    <lineage>
        <taxon>Bacteria</taxon>
        <taxon>Pseudomonadati</taxon>
        <taxon>Pseudomonadota</taxon>
        <taxon>Gammaproteobacteria</taxon>
        <taxon>Enterobacterales</taxon>
        <taxon>Enterobacteriaceae</taxon>
        <taxon>Klebsiella/Raoultella group</taxon>
        <taxon>Klebsiella</taxon>
        <taxon>Klebsiella pneumoniae complex</taxon>
    </lineage>
</organism>
<gene>
    <name evidence="3" type="ORF">NCTC10313_02589</name>
</gene>
<accession>A0A377ZCE3</accession>
<sequence length="83" mass="8761">MSVKKIAVIGAGVLGLSVARSLAQQGAKVTVFERSHVGAGQAARLLPGLIQMAKHQKVIIISMPWRLTSISGYNRNGPQKVIG</sequence>
<dbReference type="Proteomes" id="UP000254487">
    <property type="component" value="Unassembled WGS sequence"/>
</dbReference>
<proteinExistence type="predicted"/>
<reference evidence="3 4" key="1">
    <citation type="submission" date="2018-06" db="EMBL/GenBank/DDBJ databases">
        <authorList>
            <consortium name="Pathogen Informatics"/>
            <person name="Doyle S."/>
        </authorList>
    </citation>
    <scope>NUCLEOTIDE SEQUENCE [LARGE SCALE GENOMIC DNA]</scope>
    <source>
        <strain evidence="3 4">NCTC10313</strain>
    </source>
</reference>
<dbReference type="SUPFAM" id="SSF51971">
    <property type="entry name" value="Nucleotide-binding domain"/>
    <property type="match status" value="1"/>
</dbReference>
<dbReference type="AlphaFoldDB" id="A0A377ZCE3"/>
<dbReference type="InterPro" id="IPR036188">
    <property type="entry name" value="FAD/NAD-bd_sf"/>
</dbReference>
<dbReference type="Pfam" id="PF01266">
    <property type="entry name" value="DAO"/>
    <property type="match status" value="1"/>
</dbReference>